<evidence type="ECO:0000313" key="1">
    <source>
        <dbReference type="EMBL" id="ENX04427.1"/>
    </source>
</evidence>
<dbReference type="EMBL" id="APRP01000004">
    <property type="protein sequence ID" value="ENX04427.1"/>
    <property type="molecule type" value="Genomic_DNA"/>
</dbReference>
<dbReference type="Gene3D" id="2.60.40.10">
    <property type="entry name" value="Immunoglobulins"/>
    <property type="match status" value="1"/>
</dbReference>
<dbReference type="Proteomes" id="UP000013248">
    <property type="component" value="Unassembled WGS sequence"/>
</dbReference>
<name>N9NP06_9GAMM</name>
<dbReference type="HOGENOM" id="CLU_004338_0_0_6"/>
<reference evidence="1 2" key="1">
    <citation type="submission" date="2013-02" db="EMBL/GenBank/DDBJ databases">
        <title>The Genome Sequence of Acinetobacter sp. ANC 3862.</title>
        <authorList>
            <consortium name="The Broad Institute Genome Sequencing Platform"/>
            <consortium name="The Broad Institute Genome Sequencing Center for Infectious Disease"/>
            <person name="Cerqueira G."/>
            <person name="Feldgarden M."/>
            <person name="Courvalin P."/>
            <person name="Perichon B."/>
            <person name="Grillot-Courvalin C."/>
            <person name="Clermont D."/>
            <person name="Rocha E."/>
            <person name="Yoon E.-J."/>
            <person name="Nemec A."/>
            <person name="Walker B."/>
            <person name="Young S.K."/>
            <person name="Zeng Q."/>
            <person name="Gargeya S."/>
            <person name="Fitzgerald M."/>
            <person name="Haas B."/>
            <person name="Abouelleil A."/>
            <person name="Alvarado L."/>
            <person name="Arachchi H.M."/>
            <person name="Berlin A.M."/>
            <person name="Chapman S.B."/>
            <person name="Dewar J."/>
            <person name="Goldberg J."/>
            <person name="Griggs A."/>
            <person name="Gujja S."/>
            <person name="Hansen M."/>
            <person name="Howarth C."/>
            <person name="Imamovic A."/>
            <person name="Larimer J."/>
            <person name="McCowan C."/>
            <person name="Murphy C."/>
            <person name="Neiman D."/>
            <person name="Pearson M."/>
            <person name="Priest M."/>
            <person name="Roberts A."/>
            <person name="Saif S."/>
            <person name="Shea T."/>
            <person name="Sisk P."/>
            <person name="Sykes S."/>
            <person name="Wortman J."/>
            <person name="Nusbaum C."/>
            <person name="Birren B."/>
        </authorList>
    </citation>
    <scope>NUCLEOTIDE SEQUENCE [LARGE SCALE GENOMIC DNA]</scope>
    <source>
        <strain evidence="1 2">ANC 3862</strain>
    </source>
</reference>
<dbReference type="eggNOG" id="COG4932">
    <property type="taxonomic scope" value="Bacteria"/>
</dbReference>
<dbReference type="InterPro" id="IPR013783">
    <property type="entry name" value="Ig-like_fold"/>
</dbReference>
<proteinExistence type="predicted"/>
<protein>
    <submittedName>
        <fullName evidence="1">Uncharacterized protein</fullName>
    </submittedName>
</protein>
<dbReference type="RefSeq" id="WP_005214647.1">
    <property type="nucleotide sequence ID" value="NZ_KB850088.1"/>
</dbReference>
<organism evidence="1 2">
    <name type="scientific">Acinetobacter modestus</name>
    <dbReference type="NCBI Taxonomy" id="1776740"/>
    <lineage>
        <taxon>Bacteria</taxon>
        <taxon>Pseudomonadati</taxon>
        <taxon>Pseudomonadota</taxon>
        <taxon>Gammaproteobacteria</taxon>
        <taxon>Moraxellales</taxon>
        <taxon>Moraxellaceae</taxon>
        <taxon>Acinetobacter</taxon>
    </lineage>
</organism>
<evidence type="ECO:0000313" key="2">
    <source>
        <dbReference type="Proteomes" id="UP000013248"/>
    </source>
</evidence>
<dbReference type="STRING" id="1217705.F900_00417"/>
<dbReference type="PATRIC" id="fig|1217705.3.peg.397"/>
<dbReference type="InterPro" id="IPR008964">
    <property type="entry name" value="Invasin/intimin_cell_adhesion"/>
</dbReference>
<comment type="caution">
    <text evidence="1">The sequence shown here is derived from an EMBL/GenBank/DDBJ whole genome shotgun (WGS) entry which is preliminary data.</text>
</comment>
<gene>
    <name evidence="1" type="ORF">F900_00417</name>
</gene>
<dbReference type="SUPFAM" id="SSF49373">
    <property type="entry name" value="Invasin/intimin cell-adhesion fragments"/>
    <property type="match status" value="1"/>
</dbReference>
<sequence>MTYLINLKKLGVNSTLLATSVALVACGGGGGGYYGNNSSNNTSGSGSDSGNNSSTDSSKVAESIKVLELKDTSNNVIINANDNSTVKFSIQVLNKDSGGIAGKDVTLSITDSDKLGVTSKVSLVKTVDGGIAEFELNVPSISAGTGKVLLTATVNGTSIKQVYTLNITKTSTVQSNFNLNIQQGVILNLPKGSATINAQVTDQNGGVKAGQNVSLALPVEMQGKFSISSGSSLTTNSNGIATFTIVANADLTTEDVQKFVATSQSLDFKLIDEYKAQKTVKAAITFKDISQIVQKLEIIKADAPITAQNGMTIVKVRAKNSTDIALANKKVKLIFTDKSDAYGVSIDQTEVITDSNGYATFTLKANSNYPIALSQQGINLKAVYSDNTEVFAQDTISVITVDSNAADQLALQRLEVASSYKINAKNDQITITVKGINNKGEAATKGKVTLALNNIATSNGVTFDGSAERDFSTAAGGYITYTLHTNANTADAVAALVQAGITATFKTDNSLTNEIKIAVTDEAKSEEAVSYLLIDPINTAFDYTKDQTITVKVKAIGVKGSALKGETVSVSLPTALSTTDLQNLGLSLTGPSSKNTDETGYATFVYDYKASGLSQQKQLVSNGIRITAQASSNSAQQTTTINFKGPTDQTDLDLDYLTVDMPGNLVITQGVEQTIQVAVNAAGTDGKFLVGQKVGIGLNEAAITNGVSLATASAISTDANGKAIFSLKIKANSPTELANLIANGITVAVNSKRKDGSAYTIARKIDISQPPVILPNLAGLALSYDVQTVSVLGGEVRVKVTAKDNAGNMIANTPLTIALSNLVSSRVSLSNVSLTTNSKGEAEFTVKVSEGVYDASLIKNGITFAVVGTNLNNGDRIQQTGTIQVAIPKDSVNLRLTSDKNDVEIGQTYQVQVAVKDELGANTAYPVNLSLNQEAINAGIKLSADSVMTTANGSVPISMTIPKDMSDSVKSALLTSGIKVFGTIKNPKGEELKTTLNFTVVAPINVNHLTIDSNKVSLSTAGDTALTTIKLLDVNQGGVANQPVTLTIVDPRNVTSIKGASQVVTNQYGEAVFTLDMKATVDTNTAPILLIASHVNEQGALVKQVSQISVNSPTALAPQLDLKLKASKDKLHVRGDAVDISVLVTDINGSSQSGKAVTLTIPEYQKNGAYIRGASTVDSDANGWATFTVVVDENLRGQGYSAAQFVTDDLRVEALVKDNNGTERRQSYLADIIAADVPASQGSITVVMNPNKVGNDDPNGVYYNWSASAQVVDLDGRPVANQNVTMDVRAVEFSRGAWTVVENPINNEKAWVQYLPPASTPLAPPLDCAVSATDDLSTPYDDRNVTIHGFNKFDQVLNTYRDVLTLDRNGNQVLETLNAVRFIGASEANPYTATYTTDKEGKFDFQLRYPKAYATWLSVQVGATTTLSSTPIHGYRTVSLPALAEDFDKTDWAFTPSLNNTSPYGTLHTCK</sequence>
<accession>N9NP06</accession>